<keyword evidence="2" id="KW-1185">Reference proteome</keyword>
<dbReference type="EMBL" id="CAJHJT010000056">
    <property type="protein sequence ID" value="CAD7014521.1"/>
    <property type="molecule type" value="Genomic_DNA"/>
</dbReference>
<dbReference type="AlphaFoldDB" id="A0A811VHG1"/>
<organism evidence="1 2">
    <name type="scientific">Ceratitis capitata</name>
    <name type="common">Mediterranean fruit fly</name>
    <name type="synonym">Tephritis capitata</name>
    <dbReference type="NCBI Taxonomy" id="7213"/>
    <lineage>
        <taxon>Eukaryota</taxon>
        <taxon>Metazoa</taxon>
        <taxon>Ecdysozoa</taxon>
        <taxon>Arthropoda</taxon>
        <taxon>Hexapoda</taxon>
        <taxon>Insecta</taxon>
        <taxon>Pterygota</taxon>
        <taxon>Neoptera</taxon>
        <taxon>Endopterygota</taxon>
        <taxon>Diptera</taxon>
        <taxon>Brachycera</taxon>
        <taxon>Muscomorpha</taxon>
        <taxon>Tephritoidea</taxon>
        <taxon>Tephritidae</taxon>
        <taxon>Ceratitis</taxon>
        <taxon>Ceratitis</taxon>
    </lineage>
</organism>
<evidence type="ECO:0000313" key="2">
    <source>
        <dbReference type="Proteomes" id="UP000606786"/>
    </source>
</evidence>
<sequence length="73" mass="7870">MFPGICTPLTTTSPDFVSFVIDGAPVRHASNDFSQCTVISLRKKSSKRALKVTKPAHNTILVTCDNKCTTKGS</sequence>
<name>A0A811VHG1_CERCA</name>
<reference evidence="1" key="1">
    <citation type="submission" date="2020-11" db="EMBL/GenBank/DDBJ databases">
        <authorList>
            <person name="Whitehead M."/>
        </authorList>
    </citation>
    <scope>NUCLEOTIDE SEQUENCE</scope>
    <source>
        <strain evidence="1">EGII</strain>
    </source>
</reference>
<evidence type="ECO:0000313" key="1">
    <source>
        <dbReference type="EMBL" id="CAD7014521.1"/>
    </source>
</evidence>
<proteinExistence type="predicted"/>
<dbReference type="Proteomes" id="UP000606786">
    <property type="component" value="Unassembled WGS sequence"/>
</dbReference>
<protein>
    <submittedName>
        <fullName evidence="1">(Mediterranean fruit fly) hypothetical protein</fullName>
    </submittedName>
</protein>
<comment type="caution">
    <text evidence="1">The sequence shown here is derived from an EMBL/GenBank/DDBJ whole genome shotgun (WGS) entry which is preliminary data.</text>
</comment>
<gene>
    <name evidence="1" type="ORF">CCAP1982_LOCUS22522</name>
</gene>
<accession>A0A811VHG1</accession>